<dbReference type="Proteomes" id="UP000472265">
    <property type="component" value="Unassembled WGS sequence"/>
</dbReference>
<accession>A0A671X0J9</accession>
<dbReference type="AlphaFoldDB" id="A0A671X0J9"/>
<proteinExistence type="predicted"/>
<sequence length="152" mass="16619">HPPLTYILAHPQTTHTIFVYNSFLFRIRACDLAGKSCETLASSLTLQTSSLRVLDLTNNSLEDSGAKFLSAGLQSPHCTLECLRLGHCLLSERSCESLASALSSQPSSLKELDLSSNDLQDSGVKLLSVGLESPQCRLETLRLDCHEHTKHP</sequence>
<name>A0A671X0J9_SPAAU</name>
<evidence type="ECO:0000313" key="4">
    <source>
        <dbReference type="Proteomes" id="UP000472265"/>
    </source>
</evidence>
<reference evidence="3" key="2">
    <citation type="submission" date="2025-09" db="UniProtKB">
        <authorList>
            <consortium name="Ensembl"/>
        </authorList>
    </citation>
    <scope>IDENTIFICATION</scope>
</reference>
<dbReference type="PANTHER" id="PTHR24106">
    <property type="entry name" value="NACHT, LRR AND CARD DOMAINS-CONTAINING"/>
    <property type="match status" value="1"/>
</dbReference>
<dbReference type="InParanoid" id="A0A671X0J9"/>
<dbReference type="OMA" id="AYTTIDI"/>
<dbReference type="GeneTree" id="ENSGT01150000286904"/>
<dbReference type="SUPFAM" id="SSF52047">
    <property type="entry name" value="RNI-like"/>
    <property type="match status" value="1"/>
</dbReference>
<dbReference type="Gene3D" id="3.80.10.10">
    <property type="entry name" value="Ribonuclease Inhibitor"/>
    <property type="match status" value="1"/>
</dbReference>
<protein>
    <recommendedName>
        <fullName evidence="5">SPRY-associated domain-containing protein</fullName>
    </recommendedName>
</protein>
<dbReference type="InterPro" id="IPR051261">
    <property type="entry name" value="NLR"/>
</dbReference>
<organism evidence="3 4">
    <name type="scientific">Sparus aurata</name>
    <name type="common">Gilthead sea bream</name>
    <dbReference type="NCBI Taxonomy" id="8175"/>
    <lineage>
        <taxon>Eukaryota</taxon>
        <taxon>Metazoa</taxon>
        <taxon>Chordata</taxon>
        <taxon>Craniata</taxon>
        <taxon>Vertebrata</taxon>
        <taxon>Euteleostomi</taxon>
        <taxon>Actinopterygii</taxon>
        <taxon>Neopterygii</taxon>
        <taxon>Teleostei</taxon>
        <taxon>Neoteleostei</taxon>
        <taxon>Acanthomorphata</taxon>
        <taxon>Eupercaria</taxon>
        <taxon>Spariformes</taxon>
        <taxon>Sparidae</taxon>
        <taxon>Sparus</taxon>
    </lineage>
</organism>
<keyword evidence="4" id="KW-1185">Reference proteome</keyword>
<dbReference type="Pfam" id="PF13516">
    <property type="entry name" value="LRR_6"/>
    <property type="match status" value="2"/>
</dbReference>
<evidence type="ECO:0000256" key="2">
    <source>
        <dbReference type="ARBA" id="ARBA00022737"/>
    </source>
</evidence>
<keyword evidence="2" id="KW-0677">Repeat</keyword>
<reference evidence="3" key="1">
    <citation type="submission" date="2025-08" db="UniProtKB">
        <authorList>
            <consortium name="Ensembl"/>
        </authorList>
    </citation>
    <scope>IDENTIFICATION</scope>
</reference>
<evidence type="ECO:0000313" key="3">
    <source>
        <dbReference type="Ensembl" id="ENSSAUP00010044692.1"/>
    </source>
</evidence>
<dbReference type="SMART" id="SM00368">
    <property type="entry name" value="LRR_RI"/>
    <property type="match status" value="3"/>
</dbReference>
<evidence type="ECO:0008006" key="5">
    <source>
        <dbReference type="Google" id="ProtNLM"/>
    </source>
</evidence>
<dbReference type="InterPro" id="IPR001611">
    <property type="entry name" value="Leu-rich_rpt"/>
</dbReference>
<keyword evidence="1" id="KW-0433">Leucine-rich repeat</keyword>
<dbReference type="Ensembl" id="ENSSAUT00010046998.1">
    <property type="protein sequence ID" value="ENSSAUP00010044692.1"/>
    <property type="gene ID" value="ENSSAUG00010018674.1"/>
</dbReference>
<evidence type="ECO:0000256" key="1">
    <source>
        <dbReference type="ARBA" id="ARBA00022614"/>
    </source>
</evidence>
<dbReference type="InterPro" id="IPR032675">
    <property type="entry name" value="LRR_dom_sf"/>
</dbReference>